<dbReference type="InterPro" id="IPR027417">
    <property type="entry name" value="P-loop_NTPase"/>
</dbReference>
<dbReference type="SUPFAM" id="SSF52540">
    <property type="entry name" value="P-loop containing nucleoside triphosphate hydrolases"/>
    <property type="match status" value="1"/>
</dbReference>
<sequence length="318" mass="34864">MQTREKALAVTAEVGKAVLGKPEAILKIMMAMLARGHVLVEDIPGVGKTTLAQAFARAMQLTQNRVQFTPDVLPSDIVGFSLYQKETGKFVYHPGAVACNLFLADEINRTSARTQSALLEVMEEGAVTVDGVTRKLPQPFTVMATENPVGSIGTQMLPESQLDRFMVCVVMGYPDTEAEMEILTRQPRHGLLDRVQPVMDQNDLLTMQTEVDNIYMSEEILRYIVELSQATRKDARLALGLSPRASLAVAGMARAAAYLSGREFVVPQDVTAIFADTAHHRLSLTEQARTGGETVENVIADVLHTVPRPRPEKPTHGR</sequence>
<dbReference type="GO" id="GO:0005524">
    <property type="term" value="F:ATP binding"/>
    <property type="evidence" value="ECO:0007669"/>
    <property type="project" value="InterPro"/>
</dbReference>
<dbReference type="PANTHER" id="PTHR42759:SF5">
    <property type="entry name" value="METHANOL DEHYDROGENASE REGULATOR"/>
    <property type="match status" value="1"/>
</dbReference>
<organism evidence="3 4">
    <name type="scientific">Subdoligranulum variabile</name>
    <dbReference type="NCBI Taxonomy" id="214851"/>
    <lineage>
        <taxon>Bacteria</taxon>
        <taxon>Bacillati</taxon>
        <taxon>Bacillota</taxon>
        <taxon>Clostridia</taxon>
        <taxon>Eubacteriales</taxon>
        <taxon>Oscillospiraceae</taxon>
        <taxon>Subdoligranulum</taxon>
    </lineage>
</organism>
<dbReference type="InterPro" id="IPR050764">
    <property type="entry name" value="CbbQ/NirQ/NorQ/GpvN"/>
</dbReference>
<dbReference type="AlphaFoldDB" id="A0A943DBI8"/>
<accession>A0A943DBI8</accession>
<dbReference type="PIRSF" id="PIRSF002849">
    <property type="entry name" value="AAA_ATPase_chaperone_MoxR_prd"/>
    <property type="match status" value="1"/>
</dbReference>
<evidence type="ECO:0000259" key="2">
    <source>
        <dbReference type="Pfam" id="PF17863"/>
    </source>
</evidence>
<dbReference type="EMBL" id="JAGZGG010000007">
    <property type="protein sequence ID" value="MBS5331824.1"/>
    <property type="molecule type" value="Genomic_DNA"/>
</dbReference>
<dbReference type="InterPro" id="IPR011703">
    <property type="entry name" value="ATPase_AAA-3"/>
</dbReference>
<dbReference type="InterPro" id="IPR041628">
    <property type="entry name" value="ChlI/MoxR_AAA_lid"/>
</dbReference>
<name>A0A943DBI8_9FIRM</name>
<dbReference type="Pfam" id="PF07726">
    <property type="entry name" value="AAA_3"/>
    <property type="match status" value="1"/>
</dbReference>
<dbReference type="Proteomes" id="UP000759273">
    <property type="component" value="Unassembled WGS sequence"/>
</dbReference>
<dbReference type="GO" id="GO:0016887">
    <property type="term" value="F:ATP hydrolysis activity"/>
    <property type="evidence" value="ECO:0007669"/>
    <property type="project" value="InterPro"/>
</dbReference>
<evidence type="ECO:0000259" key="1">
    <source>
        <dbReference type="Pfam" id="PF07726"/>
    </source>
</evidence>
<proteinExistence type="predicted"/>
<dbReference type="Gene3D" id="1.10.8.80">
    <property type="entry name" value="Magnesium chelatase subunit I, C-Terminal domain"/>
    <property type="match status" value="1"/>
</dbReference>
<dbReference type="Pfam" id="PF17863">
    <property type="entry name" value="AAA_lid_2"/>
    <property type="match status" value="1"/>
</dbReference>
<comment type="caution">
    <text evidence="3">The sequence shown here is derived from an EMBL/GenBank/DDBJ whole genome shotgun (WGS) entry which is preliminary data.</text>
</comment>
<protein>
    <submittedName>
        <fullName evidence="3">MoxR family ATPase</fullName>
    </submittedName>
</protein>
<dbReference type="PANTHER" id="PTHR42759">
    <property type="entry name" value="MOXR FAMILY PROTEIN"/>
    <property type="match status" value="1"/>
</dbReference>
<dbReference type="Gene3D" id="3.40.50.300">
    <property type="entry name" value="P-loop containing nucleotide triphosphate hydrolases"/>
    <property type="match status" value="1"/>
</dbReference>
<feature type="domain" description="ChlI/MoxR AAA lid" evidence="2">
    <location>
        <begin position="229"/>
        <end position="299"/>
    </location>
</feature>
<evidence type="ECO:0000313" key="4">
    <source>
        <dbReference type="Proteomes" id="UP000759273"/>
    </source>
</evidence>
<gene>
    <name evidence="3" type="ORF">KHY36_04750</name>
</gene>
<feature type="domain" description="ATPase AAA-3" evidence="1">
    <location>
        <begin position="37"/>
        <end position="167"/>
    </location>
</feature>
<reference evidence="3" key="1">
    <citation type="submission" date="2021-02" db="EMBL/GenBank/DDBJ databases">
        <title>Infant gut strain persistence is associated with maternal origin, phylogeny, and functional potential including surface adhesion and iron acquisition.</title>
        <authorList>
            <person name="Lou Y.C."/>
        </authorList>
    </citation>
    <scope>NUCLEOTIDE SEQUENCE</scope>
    <source>
        <strain evidence="3">L3_101_000M1_dasL3_101_000M1_concoct_87</strain>
    </source>
</reference>
<evidence type="ECO:0000313" key="3">
    <source>
        <dbReference type="EMBL" id="MBS5331824.1"/>
    </source>
</evidence>